<dbReference type="RefSeq" id="WP_343844516.1">
    <property type="nucleotide sequence ID" value="NZ_BAAAEI010000010.1"/>
</dbReference>
<dbReference type="SUPFAM" id="SSF47090">
    <property type="entry name" value="PGBD-like"/>
    <property type="match status" value="1"/>
</dbReference>
<dbReference type="Proteomes" id="UP001501757">
    <property type="component" value="Unassembled WGS sequence"/>
</dbReference>
<evidence type="ECO:0000256" key="1">
    <source>
        <dbReference type="SAM" id="Phobius"/>
    </source>
</evidence>
<keyword evidence="1" id="KW-1133">Transmembrane helix</keyword>
<dbReference type="EMBL" id="BAAAEI010000010">
    <property type="protein sequence ID" value="GAA0355112.1"/>
    <property type="molecule type" value="Genomic_DNA"/>
</dbReference>
<proteinExistence type="predicted"/>
<evidence type="ECO:0000313" key="4">
    <source>
        <dbReference type="Proteomes" id="UP001501757"/>
    </source>
</evidence>
<gene>
    <name evidence="3" type="ORF">GCM10009092_19230</name>
</gene>
<name>A0ABN0X4Y7_9ALTE</name>
<organism evidence="3 4">
    <name type="scientific">Bowmanella denitrificans</name>
    <dbReference type="NCBI Taxonomy" id="366582"/>
    <lineage>
        <taxon>Bacteria</taxon>
        <taxon>Pseudomonadati</taxon>
        <taxon>Pseudomonadota</taxon>
        <taxon>Gammaproteobacteria</taxon>
        <taxon>Alteromonadales</taxon>
        <taxon>Alteromonadaceae</taxon>
        <taxon>Bowmanella</taxon>
    </lineage>
</organism>
<comment type="caution">
    <text evidence="3">The sequence shown here is derived from an EMBL/GenBank/DDBJ whole genome shotgun (WGS) entry which is preliminary data.</text>
</comment>
<dbReference type="InterPro" id="IPR036365">
    <property type="entry name" value="PGBD-like_sf"/>
</dbReference>
<sequence>MLGPAQLRQMEQGDFSLLGVTLDALPDDGHLHLACQDSDLQKAPWLGIARTWLWLLGYLKRDTQKQQADSDFIQGLMRFQQEVGLTADGVLDNLSWQALKSLAAFDSDTQVETWDPANPAFRRAVQLRLFSYGLCKTAPPFAELPSDQDTKLQKHLHQALEDFTRLVAWYGLSAEPLDSGWNRPLLRLLFAHQELITLLPFDGEGFRLSGGHPLLPMAAPQAKALRRRFVGNLALVELWLMGYPVRPGNFKADGPHDGHAKGTLYWALKQFAKDRQLPIANTHAIQLGAWFFHESRQILSDDPPLPAEQLDAVMADSHQRHKLEKGYKSLGARIVDGVKRLLRWFGALLRQVLDRAKQWFINLARLLHKGASEIYAEFKALIEISARGWHYWQDNPLQLSDRQSLMIFKQRDFDLDLIFNPQPNSTQIARLFNTMQLNIQSMALGGQVLVQLIALIRQIMSLANMLINWLGVVVALYRLGLWLRANLPLLAEAGELQAAFKQLDGQTK</sequence>
<evidence type="ECO:0000259" key="2">
    <source>
        <dbReference type="Pfam" id="PF01471"/>
    </source>
</evidence>
<protein>
    <recommendedName>
        <fullName evidence="2">Peptidoglycan binding-like domain-containing protein</fullName>
    </recommendedName>
</protein>
<dbReference type="InterPro" id="IPR002477">
    <property type="entry name" value="Peptidoglycan-bd-like"/>
</dbReference>
<dbReference type="Pfam" id="PF01471">
    <property type="entry name" value="PG_binding_1"/>
    <property type="match status" value="1"/>
</dbReference>
<accession>A0ABN0X4Y7</accession>
<keyword evidence="4" id="KW-1185">Reference proteome</keyword>
<reference evidence="3 4" key="1">
    <citation type="journal article" date="2019" name="Int. J. Syst. Evol. Microbiol.">
        <title>The Global Catalogue of Microorganisms (GCM) 10K type strain sequencing project: providing services to taxonomists for standard genome sequencing and annotation.</title>
        <authorList>
            <consortium name="The Broad Institute Genomics Platform"/>
            <consortium name="The Broad Institute Genome Sequencing Center for Infectious Disease"/>
            <person name="Wu L."/>
            <person name="Ma J."/>
        </authorList>
    </citation>
    <scope>NUCLEOTIDE SEQUENCE [LARGE SCALE GENOMIC DNA]</scope>
    <source>
        <strain evidence="3 4">JCM 13378</strain>
    </source>
</reference>
<evidence type="ECO:0000313" key="3">
    <source>
        <dbReference type="EMBL" id="GAA0355112.1"/>
    </source>
</evidence>
<keyword evidence="1" id="KW-0812">Transmembrane</keyword>
<feature type="domain" description="Peptidoglycan binding-like" evidence="2">
    <location>
        <begin position="50"/>
        <end position="99"/>
    </location>
</feature>
<keyword evidence="1" id="KW-0472">Membrane</keyword>
<feature type="transmembrane region" description="Helical" evidence="1">
    <location>
        <begin position="462"/>
        <end position="480"/>
    </location>
</feature>